<organism evidence="2 3">
    <name type="scientific">Raphanus sativus</name>
    <name type="common">Radish</name>
    <name type="synonym">Raphanus raphanistrum var. sativus</name>
    <dbReference type="NCBI Taxonomy" id="3726"/>
    <lineage>
        <taxon>Eukaryota</taxon>
        <taxon>Viridiplantae</taxon>
        <taxon>Streptophyta</taxon>
        <taxon>Embryophyta</taxon>
        <taxon>Tracheophyta</taxon>
        <taxon>Spermatophyta</taxon>
        <taxon>Magnoliopsida</taxon>
        <taxon>eudicotyledons</taxon>
        <taxon>Gunneridae</taxon>
        <taxon>Pentapetalae</taxon>
        <taxon>rosids</taxon>
        <taxon>malvids</taxon>
        <taxon>Brassicales</taxon>
        <taxon>Brassicaceae</taxon>
        <taxon>Brassiceae</taxon>
        <taxon>Raphanus</taxon>
    </lineage>
</organism>
<evidence type="ECO:0000256" key="1">
    <source>
        <dbReference type="SAM" id="Phobius"/>
    </source>
</evidence>
<dbReference type="PANTHER" id="PTHR34132">
    <property type="entry name" value="EMB|CAB87627.1-RELATED"/>
    <property type="match status" value="1"/>
</dbReference>
<dbReference type="Proteomes" id="UP000504610">
    <property type="component" value="Unplaced"/>
</dbReference>
<reference evidence="3" key="1">
    <citation type="submission" date="2025-08" db="UniProtKB">
        <authorList>
            <consortium name="RefSeq"/>
        </authorList>
    </citation>
    <scope>IDENTIFICATION</scope>
    <source>
        <tissue evidence="3">Leaf</tissue>
    </source>
</reference>
<keyword evidence="1" id="KW-1133">Transmembrane helix</keyword>
<keyword evidence="2" id="KW-1185">Reference proteome</keyword>
<keyword evidence="1" id="KW-0472">Membrane</keyword>
<dbReference type="PANTHER" id="PTHR34132:SF12">
    <property type="entry name" value="METHYLTRANSFERASE"/>
    <property type="match status" value="1"/>
</dbReference>
<dbReference type="KEGG" id="rsz:108843948"/>
<dbReference type="AlphaFoldDB" id="A0A6J0MKE7"/>
<proteinExistence type="predicted"/>
<accession>A0A6J0MKE7</accession>
<name>A0A6J0MKE7_RAPSA</name>
<dbReference type="RefSeq" id="XP_018472614.2">
    <property type="nucleotide sequence ID" value="XM_018617112.2"/>
</dbReference>
<protein>
    <submittedName>
        <fullName evidence="3">Uncharacterized protein LOC108843948 isoform X1</fullName>
    </submittedName>
</protein>
<dbReference type="OrthoDB" id="1930127at2759"/>
<dbReference type="GeneID" id="108843948"/>
<gene>
    <name evidence="3" type="primary">LOC108843948</name>
</gene>
<feature type="transmembrane region" description="Helical" evidence="1">
    <location>
        <begin position="66"/>
        <end position="91"/>
    </location>
</feature>
<evidence type="ECO:0000313" key="2">
    <source>
        <dbReference type="Proteomes" id="UP000504610"/>
    </source>
</evidence>
<evidence type="ECO:0000313" key="3">
    <source>
        <dbReference type="RefSeq" id="XP_018472614.2"/>
    </source>
</evidence>
<sequence>MRAPKCSYISGACGESLFGNMVVTALSQPSLNFSLSLASLSPSISRTLKIFHPFFFDALTPNQLSLLFPIMCPLRFLLVFFSAVLAGYFAWKTVNSSPDDDDSPIESNDEKQGLCFKKKMEKGLWVFVDMASGKYLWRNLNLMSEKTI</sequence>
<keyword evidence="1" id="KW-0812">Transmembrane</keyword>